<dbReference type="PANTHER" id="PTHR35038:SF6">
    <property type="entry name" value="SURFACE LOCALIZED DECAHEME CYTOCHROME C LIPOPROTEIN"/>
    <property type="match status" value="1"/>
</dbReference>
<dbReference type="PANTHER" id="PTHR35038">
    <property type="entry name" value="DISSIMILATORY SULFITE REDUCTASE SIRA"/>
    <property type="match status" value="1"/>
</dbReference>
<feature type="domain" description="Doubled CXXCH motif" evidence="2">
    <location>
        <begin position="107"/>
        <end position="146"/>
    </location>
</feature>
<dbReference type="AlphaFoldDB" id="A0A3B0VWG8"/>
<protein>
    <submittedName>
        <fullName evidence="3">Cytochrome c family protein</fullName>
    </submittedName>
</protein>
<feature type="domain" description="Doubled CXXCH motif" evidence="2">
    <location>
        <begin position="153"/>
        <end position="192"/>
    </location>
</feature>
<evidence type="ECO:0000259" key="2">
    <source>
        <dbReference type="Pfam" id="PF09699"/>
    </source>
</evidence>
<dbReference type="EMBL" id="UOEY01000119">
    <property type="protein sequence ID" value="VAW41229.1"/>
    <property type="molecule type" value="Genomic_DNA"/>
</dbReference>
<proteinExistence type="predicted"/>
<feature type="domain" description="Doubled CXXCH motif" evidence="2">
    <location>
        <begin position="60"/>
        <end position="98"/>
    </location>
</feature>
<name>A0A3B0VWG8_9ZZZZ</name>
<dbReference type="GO" id="GO:0016491">
    <property type="term" value="F:oxidoreductase activity"/>
    <property type="evidence" value="ECO:0007669"/>
    <property type="project" value="TreeGrafter"/>
</dbReference>
<reference evidence="3" key="1">
    <citation type="submission" date="2018-06" db="EMBL/GenBank/DDBJ databases">
        <authorList>
            <person name="Zhirakovskaya E."/>
        </authorList>
    </citation>
    <scope>NUCLEOTIDE SEQUENCE</scope>
</reference>
<dbReference type="Gene3D" id="3.90.10.10">
    <property type="entry name" value="Cytochrome C3"/>
    <property type="match status" value="3"/>
</dbReference>
<evidence type="ECO:0000256" key="1">
    <source>
        <dbReference type="ARBA" id="ARBA00022729"/>
    </source>
</evidence>
<feature type="domain" description="Doubled CXXCH motif" evidence="2">
    <location>
        <begin position="313"/>
        <end position="362"/>
    </location>
</feature>
<dbReference type="InterPro" id="IPR051829">
    <property type="entry name" value="Multiheme_Cytochr_ET"/>
</dbReference>
<keyword evidence="1" id="KW-0732">Signal</keyword>
<gene>
    <name evidence="3" type="ORF">MNBD_DELTA04-1163</name>
</gene>
<feature type="domain" description="Doubled CXXCH motif" evidence="2">
    <location>
        <begin position="202"/>
        <end position="242"/>
    </location>
</feature>
<sequence length="454" mass="51499">MVKEKKRVSMLFLAGFFFAILSLNFISGPAAVNAATGKIIVGNKKCIDCHSKMRKDKYVHGVVAVAQCTICHVKTGEHKFKPLPRQISSLCFRCHNKNNFISKKHVHLVVKLGLCTQCHNPHHSKYKFLLRKKQPNLCFKCHDKKMIDKKFIHGPVAFGQCTICHNPHQSNFPRMLMAKGNNVCFTCHTDKERGIKTAKFVHKPVKESCVNCHSPHATNYKYQLKADGSKALCLKCHTKKKKWIAGVKTKHGALATKRGCLACHDPHFSNYPYQLRKQPMTLCLGCHDKRIKATDGTMLPDMKAYLANHKDWHGPIKQKDCTACHNPHGSNNFRILRRYFPPTFYAPFAIKNYALCFMCHEKTLVLTPKTTTLTGFRNGSQNLHYVHVNRSKGRTCIACHEPHATNNPFHIRNSVPFGAWALPIGFKETKNGGSCSPGCHVTRYFNRIKAVKNR</sequence>
<accession>A0A3B0VWG8</accession>
<dbReference type="SUPFAM" id="SSF48695">
    <property type="entry name" value="Multiheme cytochromes"/>
    <property type="match status" value="2"/>
</dbReference>
<dbReference type="Gene3D" id="1.10.720.180">
    <property type="match status" value="1"/>
</dbReference>
<dbReference type="NCBIfam" id="TIGR01905">
    <property type="entry name" value="paired_CXXCH_1"/>
    <property type="match status" value="5"/>
</dbReference>
<dbReference type="InterPro" id="IPR010177">
    <property type="entry name" value="Paired_CXXCH_1"/>
</dbReference>
<dbReference type="InterPro" id="IPR036280">
    <property type="entry name" value="Multihaem_cyt_sf"/>
</dbReference>
<evidence type="ECO:0000313" key="3">
    <source>
        <dbReference type="EMBL" id="VAW41229.1"/>
    </source>
</evidence>
<feature type="domain" description="Doubled CXXCH motif" evidence="2">
    <location>
        <begin position="251"/>
        <end position="289"/>
    </location>
</feature>
<dbReference type="Pfam" id="PF09699">
    <property type="entry name" value="Paired_CXXCH_1"/>
    <property type="match status" value="6"/>
</dbReference>
<organism evidence="3">
    <name type="scientific">hydrothermal vent metagenome</name>
    <dbReference type="NCBI Taxonomy" id="652676"/>
    <lineage>
        <taxon>unclassified sequences</taxon>
        <taxon>metagenomes</taxon>
        <taxon>ecological metagenomes</taxon>
    </lineage>
</organism>